<gene>
    <name evidence="1" type="ORF">IC779_14040</name>
</gene>
<organism evidence="1 2">
    <name type="scientific">Acinetobacter seifertii</name>
    <dbReference type="NCBI Taxonomy" id="1530123"/>
    <lineage>
        <taxon>Bacteria</taxon>
        <taxon>Pseudomonadati</taxon>
        <taxon>Pseudomonadota</taxon>
        <taxon>Gammaproteobacteria</taxon>
        <taxon>Moraxellales</taxon>
        <taxon>Moraxellaceae</taxon>
        <taxon>Acinetobacter</taxon>
        <taxon>Acinetobacter calcoaceticus/baumannii complex</taxon>
    </lineage>
</organism>
<accession>A0A7H2VFE4</accession>
<reference evidence="1 2" key="1">
    <citation type="submission" date="2020-09" db="EMBL/GenBank/DDBJ databases">
        <authorList>
            <person name="Chen F.-J."/>
            <person name="Lee Y.-T."/>
        </authorList>
    </citation>
    <scope>NUCLEOTIDE SEQUENCE [LARGE SCALE GENOMIC DNA]</scope>
    <source>
        <strain evidence="1 2">AS42</strain>
    </source>
</reference>
<protein>
    <submittedName>
        <fullName evidence="1">Uncharacterized protein</fullName>
    </submittedName>
</protein>
<dbReference type="RefSeq" id="WP_190977713.1">
    <property type="nucleotide sequence ID" value="NZ_CP061578.1"/>
</dbReference>
<dbReference type="EMBL" id="CP061828">
    <property type="protein sequence ID" value="QOD72203.1"/>
    <property type="molecule type" value="Genomic_DNA"/>
</dbReference>
<proteinExistence type="predicted"/>
<evidence type="ECO:0000313" key="2">
    <source>
        <dbReference type="Proteomes" id="UP000516672"/>
    </source>
</evidence>
<reference evidence="2" key="2">
    <citation type="submission" date="2020-10" db="EMBL/GenBank/DDBJ databases">
        <title>Clinical and molecular characterization of Acinetobacter seifertii in Taiwan.</title>
        <authorList>
            <person name="Li L.-H."/>
            <person name="Yang Y.-S."/>
            <person name="Sun J.-R."/>
            <person name="Huang T.-W."/>
            <person name="Huang W.-C."/>
            <person name="Wang Y.-C."/>
            <person name="Kuo T.-H."/>
            <person name="Kuo S.-C."/>
            <person name="Chen T.-L."/>
        </authorList>
    </citation>
    <scope>NUCLEOTIDE SEQUENCE [LARGE SCALE GENOMIC DNA]</scope>
    <source>
        <strain evidence="2">AS42</strain>
    </source>
</reference>
<dbReference type="Proteomes" id="UP000516672">
    <property type="component" value="Chromosome"/>
</dbReference>
<name>A0A7H2VFE4_9GAMM</name>
<sequence length="154" mass="18926">MKISLEIDVPEFDWIDTPTLYRTPIGEFNDIQEVKEIGYLIEYLQRLDEIEWIINSNHQHVRHPFCRELIRDRLRFIPENQIYWFGEQLSYFLQDFEKRTGRKFEEYEYKYQVLSNGKKIQFKTFSMMFDTEEAALRHIAKVYTSRSDFKFEKV</sequence>
<dbReference type="AlphaFoldDB" id="A0A7H2VFE4"/>
<evidence type="ECO:0000313" key="1">
    <source>
        <dbReference type="EMBL" id="QOD72203.1"/>
    </source>
</evidence>